<proteinExistence type="predicted"/>
<keyword evidence="5" id="KW-1185">Reference proteome</keyword>
<evidence type="ECO:0000313" key="5">
    <source>
        <dbReference type="Proteomes" id="UP001164965"/>
    </source>
</evidence>
<dbReference type="InterPro" id="IPR001647">
    <property type="entry name" value="HTH_TetR"/>
</dbReference>
<dbReference type="Proteomes" id="UP001164965">
    <property type="component" value="Chromosome"/>
</dbReference>
<dbReference type="SUPFAM" id="SSF46689">
    <property type="entry name" value="Homeodomain-like"/>
    <property type="match status" value="1"/>
</dbReference>
<gene>
    <name evidence="4" type="ORF">RHODO2019_06285</name>
</gene>
<name>A0ABY6P447_9NOCA</name>
<feature type="DNA-binding region" description="H-T-H motif" evidence="2">
    <location>
        <begin position="17"/>
        <end position="36"/>
    </location>
</feature>
<sequence length="176" mass="19179">MAAALALAEATRSADLTLDAVAARAEVGVRTVLRHFGSRDGLLEAVFAAGRVEVEEERLAPEGDVDTALTALVAHYERRGDLVMHLLAQEGTEPPIDGLLSGGRELHRRWVRGVFNPWLVGPGAEGVVDLLVVVTDVYAWKLLRRDRALSAADTTNRLRRLVDAVLAHEGERDHHV</sequence>
<dbReference type="RefSeq" id="WP_265384140.1">
    <property type="nucleotide sequence ID" value="NZ_CP110615.1"/>
</dbReference>
<keyword evidence="1 2" id="KW-0238">DNA-binding</keyword>
<evidence type="ECO:0000313" key="4">
    <source>
        <dbReference type="EMBL" id="UZJ26036.1"/>
    </source>
</evidence>
<dbReference type="PROSITE" id="PS50977">
    <property type="entry name" value="HTH_TETR_2"/>
    <property type="match status" value="1"/>
</dbReference>
<organism evidence="4 5">
    <name type="scientific">Rhodococcus antarcticus</name>
    <dbReference type="NCBI Taxonomy" id="2987751"/>
    <lineage>
        <taxon>Bacteria</taxon>
        <taxon>Bacillati</taxon>
        <taxon>Actinomycetota</taxon>
        <taxon>Actinomycetes</taxon>
        <taxon>Mycobacteriales</taxon>
        <taxon>Nocardiaceae</taxon>
        <taxon>Rhodococcus</taxon>
    </lineage>
</organism>
<protein>
    <submittedName>
        <fullName evidence="4">TetR/AcrR family transcriptional regulator</fullName>
    </submittedName>
</protein>
<dbReference type="EMBL" id="CP110615">
    <property type="protein sequence ID" value="UZJ26036.1"/>
    <property type="molecule type" value="Genomic_DNA"/>
</dbReference>
<evidence type="ECO:0000256" key="1">
    <source>
        <dbReference type="ARBA" id="ARBA00023125"/>
    </source>
</evidence>
<evidence type="ECO:0000259" key="3">
    <source>
        <dbReference type="PROSITE" id="PS50977"/>
    </source>
</evidence>
<feature type="domain" description="HTH tetR-type" evidence="3">
    <location>
        <begin position="1"/>
        <end position="54"/>
    </location>
</feature>
<dbReference type="Pfam" id="PF00440">
    <property type="entry name" value="TetR_N"/>
    <property type="match status" value="1"/>
</dbReference>
<dbReference type="Gene3D" id="1.10.357.10">
    <property type="entry name" value="Tetracycline Repressor, domain 2"/>
    <property type="match status" value="1"/>
</dbReference>
<evidence type="ECO:0000256" key="2">
    <source>
        <dbReference type="PROSITE-ProRule" id="PRU00335"/>
    </source>
</evidence>
<reference evidence="4" key="1">
    <citation type="submission" date="2022-10" db="EMBL/GenBank/DDBJ databases">
        <title>Rhodococcus sp.75.</title>
        <authorList>
            <person name="Sun M."/>
        </authorList>
    </citation>
    <scope>NUCLEOTIDE SEQUENCE</scope>
    <source>
        <strain evidence="4">75</strain>
    </source>
</reference>
<dbReference type="InterPro" id="IPR009057">
    <property type="entry name" value="Homeodomain-like_sf"/>
</dbReference>
<accession>A0ABY6P447</accession>